<evidence type="ECO:0000256" key="2">
    <source>
        <dbReference type="ARBA" id="ARBA00023008"/>
    </source>
</evidence>
<dbReference type="STRING" id="1443111.Z949_3444"/>
<dbReference type="InterPro" id="IPR000923">
    <property type="entry name" value="BlueCu_1"/>
</dbReference>
<dbReference type="AlphaFoldDB" id="A0A420DRP7"/>
<keyword evidence="6" id="KW-1185">Reference proteome</keyword>
<evidence type="ECO:0000256" key="3">
    <source>
        <dbReference type="SAM" id="SignalP"/>
    </source>
</evidence>
<evidence type="ECO:0000256" key="1">
    <source>
        <dbReference type="ARBA" id="ARBA00022723"/>
    </source>
</evidence>
<dbReference type="EMBL" id="RAQK01000001">
    <property type="protein sequence ID" value="RKE96850.1"/>
    <property type="molecule type" value="Genomic_DNA"/>
</dbReference>
<keyword evidence="2" id="KW-0186">Copper</keyword>
<dbReference type="InterPro" id="IPR008972">
    <property type="entry name" value="Cupredoxin"/>
</dbReference>
<dbReference type="GO" id="GO:0005507">
    <property type="term" value="F:copper ion binding"/>
    <property type="evidence" value="ECO:0007669"/>
    <property type="project" value="InterPro"/>
</dbReference>
<dbReference type="SUPFAM" id="SSF49503">
    <property type="entry name" value="Cupredoxins"/>
    <property type="match status" value="1"/>
</dbReference>
<protein>
    <submittedName>
        <fullName evidence="5">Putative cupredoxin-like copper-binding protein</fullName>
    </submittedName>
</protein>
<dbReference type="Gene3D" id="2.40.50.320">
    <property type="entry name" value="Copper binding periplasmic protein CusF"/>
    <property type="match status" value="1"/>
</dbReference>
<feature type="signal peptide" evidence="3">
    <location>
        <begin position="1"/>
        <end position="20"/>
    </location>
</feature>
<dbReference type="RefSeq" id="WP_025063785.1">
    <property type="nucleotide sequence ID" value="NZ_RAQK01000001.1"/>
</dbReference>
<accession>A0A420DRP7</accession>
<dbReference type="PANTHER" id="PTHR38439:SF3">
    <property type="entry name" value="COPPER-RESISTANT CUPROPROTEIN COPI"/>
    <property type="match status" value="1"/>
</dbReference>
<evidence type="ECO:0000313" key="5">
    <source>
        <dbReference type="EMBL" id="RKE96850.1"/>
    </source>
</evidence>
<proteinExistence type="predicted"/>
<dbReference type="GO" id="GO:0009055">
    <property type="term" value="F:electron transfer activity"/>
    <property type="evidence" value="ECO:0007669"/>
    <property type="project" value="InterPro"/>
</dbReference>
<dbReference type="InterPro" id="IPR042230">
    <property type="entry name" value="CusF_sf"/>
</dbReference>
<dbReference type="InterPro" id="IPR050845">
    <property type="entry name" value="Cu-binding_ET"/>
</dbReference>
<keyword evidence="3" id="KW-0732">Signal</keyword>
<dbReference type="PANTHER" id="PTHR38439">
    <property type="entry name" value="AURACYANIN-B"/>
    <property type="match status" value="1"/>
</dbReference>
<dbReference type="Gene3D" id="2.60.40.420">
    <property type="entry name" value="Cupredoxins - blue copper proteins"/>
    <property type="match status" value="1"/>
</dbReference>
<dbReference type="InterPro" id="IPR021647">
    <property type="entry name" value="CusF_Ec"/>
</dbReference>
<dbReference type="OrthoDB" id="9816061at2"/>
<dbReference type="Pfam" id="PF00127">
    <property type="entry name" value="Copper-bind"/>
    <property type="match status" value="1"/>
</dbReference>
<keyword evidence="1" id="KW-0479">Metal-binding</keyword>
<evidence type="ECO:0000259" key="4">
    <source>
        <dbReference type="Pfam" id="PF00127"/>
    </source>
</evidence>
<evidence type="ECO:0000313" key="6">
    <source>
        <dbReference type="Proteomes" id="UP000284407"/>
    </source>
</evidence>
<reference evidence="5 6" key="1">
    <citation type="submission" date="2018-09" db="EMBL/GenBank/DDBJ databases">
        <title>Genomic Encyclopedia of Archaeal and Bacterial Type Strains, Phase II (KMG-II): from individual species to whole genera.</title>
        <authorList>
            <person name="Goeker M."/>
        </authorList>
    </citation>
    <scope>NUCLEOTIDE SEQUENCE [LARGE SCALE GENOMIC DNA]</scope>
    <source>
        <strain evidence="5 6">DSM 11458</strain>
    </source>
</reference>
<name>A0A420DRP7_9RHOB</name>
<feature type="domain" description="Blue (type 1) copper" evidence="4">
    <location>
        <begin position="72"/>
        <end position="176"/>
    </location>
</feature>
<comment type="caution">
    <text evidence="5">The sequence shown here is derived from an EMBL/GenBank/DDBJ whole genome shotgun (WGS) entry which is preliminary data.</text>
</comment>
<dbReference type="Proteomes" id="UP000284407">
    <property type="component" value="Unassembled WGS sequence"/>
</dbReference>
<feature type="chain" id="PRO_5019138140" evidence="3">
    <location>
        <begin position="21"/>
        <end position="268"/>
    </location>
</feature>
<gene>
    <name evidence="5" type="ORF">C8N30_1425</name>
</gene>
<dbReference type="Pfam" id="PF11604">
    <property type="entry name" value="CusF_Ec"/>
    <property type="match status" value="1"/>
</dbReference>
<sequence length="268" mass="29091">MKNLLLTTAIAFTFTVPAYASGTHGGAHDAVKVEETEAHGADGHGDNHAAMMMIGMPGDATKVDRTINVTMVETDDGKMLLQGDEMTFEKGETIRFVIENKGEQEHEFVLDTVERNAAHKIEMAKMMMEHDDPNRITLDAGASGEVIWTFSNDGAFEAACLMPGHYESGMFRAVAVGDQMAKARMTMAPAEVQVAQADVEYTKGTVAKVDIKGGKVTIDHGPLLNLDMPGMKMVFRADEEIISKLSEGQNIEFVAEPVKGKLTVTQLK</sequence>
<organism evidence="5 6">
    <name type="scientific">Sulfitobacter guttiformis</name>
    <dbReference type="NCBI Taxonomy" id="74349"/>
    <lineage>
        <taxon>Bacteria</taxon>
        <taxon>Pseudomonadati</taxon>
        <taxon>Pseudomonadota</taxon>
        <taxon>Alphaproteobacteria</taxon>
        <taxon>Rhodobacterales</taxon>
        <taxon>Roseobacteraceae</taxon>
        <taxon>Sulfitobacter</taxon>
    </lineage>
</organism>